<dbReference type="AlphaFoldDB" id="A0A7C8YR20"/>
<proteinExistence type="predicted"/>
<reference evidence="1" key="2">
    <citation type="submission" date="2020-07" db="EMBL/GenBank/DDBJ databases">
        <authorList>
            <person name="Vera ALvarez R."/>
            <person name="Arias-Moreno D.M."/>
            <person name="Jimenez-Jacinto V."/>
            <person name="Jimenez-Bremont J.F."/>
            <person name="Swaminathan K."/>
            <person name="Moose S.P."/>
            <person name="Guerrero-Gonzalez M.L."/>
            <person name="Marino-Ramirez L."/>
            <person name="Landsman D."/>
            <person name="Rodriguez-Kessler M."/>
            <person name="Delgado-Sanchez P."/>
        </authorList>
    </citation>
    <scope>NUCLEOTIDE SEQUENCE</scope>
    <source>
        <tissue evidence="1">Cladode</tissue>
    </source>
</reference>
<protein>
    <submittedName>
        <fullName evidence="1">Uncharacterized protein</fullName>
    </submittedName>
</protein>
<evidence type="ECO:0000313" key="1">
    <source>
        <dbReference type="EMBL" id="MBA4624093.1"/>
    </source>
</evidence>
<reference evidence="1" key="1">
    <citation type="journal article" date="2013" name="J. Plant Res.">
        <title>Effect of fungi and light on seed germination of three Opuntia species from semiarid lands of central Mexico.</title>
        <authorList>
            <person name="Delgado-Sanchez P."/>
            <person name="Jimenez-Bremont J.F."/>
            <person name="Guerrero-Gonzalez Mde L."/>
            <person name="Flores J."/>
        </authorList>
    </citation>
    <scope>NUCLEOTIDE SEQUENCE</scope>
    <source>
        <tissue evidence="1">Cladode</tissue>
    </source>
</reference>
<accession>A0A7C8YR20</accession>
<name>A0A7C8YR20_OPUST</name>
<sequence>MVHFADSSSNKKPTLTILDKVDGLITEEVTVRVDALMPQPFQGSLLDNCLTDSCWSVEFTHDIQNSDGVITFMRILKLGSPLFASSTSSQELAPLLCHRIMDGTLSWGGIC</sequence>
<organism evidence="1">
    <name type="scientific">Opuntia streptacantha</name>
    <name type="common">Prickly pear cactus</name>
    <name type="synonym">Opuntia cardona</name>
    <dbReference type="NCBI Taxonomy" id="393608"/>
    <lineage>
        <taxon>Eukaryota</taxon>
        <taxon>Viridiplantae</taxon>
        <taxon>Streptophyta</taxon>
        <taxon>Embryophyta</taxon>
        <taxon>Tracheophyta</taxon>
        <taxon>Spermatophyta</taxon>
        <taxon>Magnoliopsida</taxon>
        <taxon>eudicotyledons</taxon>
        <taxon>Gunneridae</taxon>
        <taxon>Pentapetalae</taxon>
        <taxon>Caryophyllales</taxon>
        <taxon>Cactineae</taxon>
        <taxon>Cactaceae</taxon>
        <taxon>Opuntioideae</taxon>
        <taxon>Opuntia</taxon>
    </lineage>
</organism>
<dbReference type="EMBL" id="GISG01046265">
    <property type="protein sequence ID" value="MBA4624093.1"/>
    <property type="molecule type" value="Transcribed_RNA"/>
</dbReference>